<dbReference type="SUPFAM" id="SSF51905">
    <property type="entry name" value="FAD/NAD(P)-binding domain"/>
    <property type="match status" value="1"/>
</dbReference>
<dbReference type="OrthoDB" id="337830at2"/>
<comment type="caution">
    <text evidence="3">The sequence shown here is derived from an EMBL/GenBank/DDBJ whole genome shotgun (WGS) entry which is preliminary data.</text>
</comment>
<evidence type="ECO:0000313" key="4">
    <source>
        <dbReference type="Proteomes" id="UP000287336"/>
    </source>
</evidence>
<dbReference type="EMBL" id="RZHG01000028">
    <property type="protein sequence ID" value="RUR27199.1"/>
    <property type="molecule type" value="Genomic_DNA"/>
</dbReference>
<protein>
    <submittedName>
        <fullName evidence="3">FAD-binding protein</fullName>
    </submittedName>
</protein>
<comment type="similarity">
    <text evidence="1">Belongs to the flavin monoamine oxidase family.</text>
</comment>
<feature type="domain" description="Amine oxidase" evidence="2">
    <location>
        <begin position="114"/>
        <end position="363"/>
    </location>
</feature>
<dbReference type="PANTHER" id="PTHR43563">
    <property type="entry name" value="AMINE OXIDASE"/>
    <property type="match status" value="1"/>
</dbReference>
<accession>A0A3S0Y0T3</accession>
<dbReference type="InterPro" id="IPR036188">
    <property type="entry name" value="FAD/NAD-bd_sf"/>
</dbReference>
<evidence type="ECO:0000259" key="2">
    <source>
        <dbReference type="Pfam" id="PF01593"/>
    </source>
</evidence>
<evidence type="ECO:0000256" key="1">
    <source>
        <dbReference type="ARBA" id="ARBA00005995"/>
    </source>
</evidence>
<dbReference type="Pfam" id="PF01593">
    <property type="entry name" value="Amino_oxidase"/>
    <property type="match status" value="1"/>
</dbReference>
<dbReference type="AlphaFoldDB" id="A0A3S0Y0T3"/>
<name>A0A3S0Y0T3_9GAMM</name>
<dbReference type="PANTHER" id="PTHR43563:SF14">
    <property type="entry name" value="AMINE OXIDASE"/>
    <property type="match status" value="1"/>
</dbReference>
<dbReference type="GO" id="GO:0016491">
    <property type="term" value="F:oxidoreductase activity"/>
    <property type="evidence" value="ECO:0007669"/>
    <property type="project" value="InterPro"/>
</dbReference>
<dbReference type="Proteomes" id="UP000287336">
    <property type="component" value="Unassembled WGS sequence"/>
</dbReference>
<keyword evidence="4" id="KW-1185">Reference proteome</keyword>
<dbReference type="SUPFAM" id="SSF54373">
    <property type="entry name" value="FAD-linked reductases, C-terminal domain"/>
    <property type="match status" value="1"/>
</dbReference>
<dbReference type="InterPro" id="IPR050703">
    <property type="entry name" value="Flavin_MAO"/>
</dbReference>
<organism evidence="3 4">
    <name type="scientific">Vreelandella andesensis</name>
    <dbReference type="NCBI Taxonomy" id="447567"/>
    <lineage>
        <taxon>Bacteria</taxon>
        <taxon>Pseudomonadati</taxon>
        <taxon>Pseudomonadota</taxon>
        <taxon>Gammaproteobacteria</taxon>
        <taxon>Oceanospirillales</taxon>
        <taxon>Halomonadaceae</taxon>
        <taxon>Vreelandella</taxon>
    </lineage>
</organism>
<evidence type="ECO:0000313" key="3">
    <source>
        <dbReference type="EMBL" id="RUR27199.1"/>
    </source>
</evidence>
<proteinExistence type="inferred from homology"/>
<gene>
    <name evidence="3" type="ORF">ELY33_14920</name>
</gene>
<dbReference type="RefSeq" id="WP_126948700.1">
    <property type="nucleotide sequence ID" value="NZ_RZHG01000028.1"/>
</dbReference>
<dbReference type="Pfam" id="PF13450">
    <property type="entry name" value="NAD_binding_8"/>
    <property type="match status" value="1"/>
</dbReference>
<dbReference type="InterPro" id="IPR002937">
    <property type="entry name" value="Amino_oxidase"/>
</dbReference>
<reference evidence="3 4" key="1">
    <citation type="submission" date="2018-12" db="EMBL/GenBank/DDBJ databases">
        <title>three novel Halomonas strain isolated from plants.</title>
        <authorList>
            <person name="Sun C."/>
        </authorList>
    </citation>
    <scope>NUCLEOTIDE SEQUENCE [LARGE SCALE GENOMIC DNA]</scope>
    <source>
        <strain evidence="3 4">DSM 19434</strain>
    </source>
</reference>
<sequence length="366" mass="39670">MQTSRIAIVGAGLAGLYAAYLLEQRGITDYVVLEARERVGGRIASVVLNDEGAQDSVTAAFDLGPSWFWPGFQHALGELVQSLGLVSFVQHETGDMIVERSHQTPPVRMQGFVNQPSSMRLRGGMKALTDALHLRIDPSRILTGKAVQSMTQTPDGPVELLCGAGQRYVAQHVLLAVPPRLASQAIKFSPPLPQQLIHQWAGTATWMAPHAKYVALYSTPFWRDQQLSGEARSLLGPLGEIHDASHPGGHSALFGFFSLPVNAREQLSDEALRQHCRAQLARLFGPNAASPLLDVIKDWAREPFTATNADQIPSEHHGIAPSNRAAEGPWQHRLTGIGSEWGEHYAGYLAGAIEAAERGVADLLAK</sequence>
<dbReference type="Gene3D" id="3.50.50.60">
    <property type="entry name" value="FAD/NAD(P)-binding domain"/>
    <property type="match status" value="2"/>
</dbReference>